<reference evidence="1" key="1">
    <citation type="submission" date="2020-08" db="EMBL/GenBank/DDBJ databases">
        <title>Paracoccus amoyensis sp. nov., isolated from the surface seawater at coast of Xiamen, Fujian.</title>
        <authorList>
            <person name="Lyu L."/>
        </authorList>
    </citation>
    <scope>NUCLEOTIDE SEQUENCE</scope>
    <source>
        <strain evidence="1">11-3</strain>
    </source>
</reference>
<protein>
    <submittedName>
        <fullName evidence="1">Uncharacterized protein</fullName>
    </submittedName>
</protein>
<evidence type="ECO:0000313" key="1">
    <source>
        <dbReference type="EMBL" id="MBC9246740.1"/>
    </source>
</evidence>
<dbReference type="Pfam" id="PF23840">
    <property type="entry name" value="Phage_tail_terminator"/>
    <property type="match status" value="1"/>
</dbReference>
<accession>A0A926GMR4</accession>
<dbReference type="RefSeq" id="WP_187793194.1">
    <property type="nucleotide sequence ID" value="NZ_JACOQL010000002.1"/>
</dbReference>
<sequence length="146" mass="15993">MLQQLLDRLSGLLLPNGRWAAVEICEDLDVFTDRAGQVDSGTALIMPWNERADSQAFLTGGFRQHIVSQFAIGMVVREYDHMLGADRALRFDAMKSDIEAALAGWEPEGFSQGCELVGGESSPVATGVSIFVQTWTTARFLTGEPR</sequence>
<dbReference type="InterPro" id="IPR056912">
    <property type="entry name" value="Phage_JBD30_tail_term-like"/>
</dbReference>
<evidence type="ECO:0000313" key="2">
    <source>
        <dbReference type="Proteomes" id="UP000608594"/>
    </source>
</evidence>
<keyword evidence="2" id="KW-1185">Reference proteome</keyword>
<dbReference type="EMBL" id="JACOQL010000002">
    <property type="protein sequence ID" value="MBC9246740.1"/>
    <property type="molecule type" value="Genomic_DNA"/>
</dbReference>
<organism evidence="1 2">
    <name type="scientific">Paracoccus amoyensis</name>
    <dbReference type="NCBI Taxonomy" id="2760093"/>
    <lineage>
        <taxon>Bacteria</taxon>
        <taxon>Pseudomonadati</taxon>
        <taxon>Pseudomonadota</taxon>
        <taxon>Alphaproteobacteria</taxon>
        <taxon>Rhodobacterales</taxon>
        <taxon>Paracoccaceae</taxon>
        <taxon>Paracoccus</taxon>
    </lineage>
</organism>
<proteinExistence type="predicted"/>
<gene>
    <name evidence="1" type="ORF">H4P12_08445</name>
</gene>
<comment type="caution">
    <text evidence="1">The sequence shown here is derived from an EMBL/GenBank/DDBJ whole genome shotgun (WGS) entry which is preliminary data.</text>
</comment>
<dbReference type="Proteomes" id="UP000608594">
    <property type="component" value="Unassembled WGS sequence"/>
</dbReference>
<name>A0A926GMR4_9RHOB</name>
<dbReference type="AlphaFoldDB" id="A0A926GMR4"/>